<proteinExistence type="predicted"/>
<comment type="caution">
    <text evidence="1">The sequence shown here is derived from an EMBL/GenBank/DDBJ whole genome shotgun (WGS) entry which is preliminary data.</text>
</comment>
<dbReference type="RefSeq" id="WP_101304480.1">
    <property type="nucleotide sequence ID" value="NZ_NXGX01000008.1"/>
</dbReference>
<dbReference type="EMBL" id="NXGX01000008">
    <property type="protein sequence ID" value="PKR56980.1"/>
    <property type="molecule type" value="Genomic_DNA"/>
</dbReference>
<gene>
    <name evidence="1" type="ORF">COO92_18560</name>
</gene>
<keyword evidence="2" id="KW-1185">Reference proteome</keyword>
<organism evidence="1 2">
    <name type="scientific">Thalassospira lohafexi</name>
    <dbReference type="NCBI Taxonomy" id="744227"/>
    <lineage>
        <taxon>Bacteria</taxon>
        <taxon>Pseudomonadati</taxon>
        <taxon>Pseudomonadota</taxon>
        <taxon>Alphaproteobacteria</taxon>
        <taxon>Rhodospirillales</taxon>
        <taxon>Thalassospiraceae</taxon>
        <taxon>Thalassospira</taxon>
    </lineage>
</organism>
<protein>
    <submittedName>
        <fullName evidence="1">Uncharacterized protein</fullName>
    </submittedName>
</protein>
<accession>A0A2N3L2Q7</accession>
<reference evidence="1 2" key="1">
    <citation type="submission" date="2017-09" db="EMBL/GenBank/DDBJ databases">
        <title>Biodiversity and function of Thalassospira species in the particle-attached aromatic-hydrocarbon-degrading consortia from the surface seawater of the China South Sea.</title>
        <authorList>
            <person name="Dong C."/>
            <person name="Lai Q."/>
            <person name="Shao Z."/>
        </authorList>
    </citation>
    <scope>NUCLEOTIDE SEQUENCE [LARGE SCALE GENOMIC DNA]</scope>
    <source>
        <strain evidence="1 2">139Z-12</strain>
    </source>
</reference>
<dbReference type="AlphaFoldDB" id="A0A2N3L2Q7"/>
<evidence type="ECO:0000313" key="1">
    <source>
        <dbReference type="EMBL" id="PKR56980.1"/>
    </source>
</evidence>
<sequence>MSSVLHLANTVDGCVIEREFTRYDRAYHDKVQRYNDHLGVMAAILRRFSEYSRTMLASQQLYIYAKWLARYTAYWPRLDDLVEKLESSFDETDQSYVARQSEIDGSWGWQYTEFHHKFDATIVRLHELASEKRAPRYPLHFLEPVSTIPKMQAYLESLLISDVAATGRNQRDELGSVLCCLAQLCFKPRLRNFARENVQGIALDDAYIAAFTDFLDDIQNPETGYWGPWYSSDGDIHRFDDLSYTFHIVSYRKGNVRQWPHIIRTTLDRRDAEYPLGWLSRGQFNNHNNYDVAKLFRHGWPHMTPSEQDFSSGQLDKMLSWCLKHSMRRDGSFVFDGQFYNSLESCHYFGVSFLDEVGYFRPRKRFWTEKTFPKAVKTQHQVIARLNEFCADNPSIIAAKWKAGTDLHLVAKPSVVPATKTGMTLDRRDMPRWPRFPASADTLAGSFKND</sequence>
<dbReference type="Proteomes" id="UP000233332">
    <property type="component" value="Unassembled WGS sequence"/>
</dbReference>
<evidence type="ECO:0000313" key="2">
    <source>
        <dbReference type="Proteomes" id="UP000233332"/>
    </source>
</evidence>
<name>A0A2N3L2Q7_9PROT</name>